<evidence type="ECO:0000256" key="6">
    <source>
        <dbReference type="SAM" id="SignalP"/>
    </source>
</evidence>
<protein>
    <recommendedName>
        <fullName evidence="7">Peptidase M20 dimerisation domain-containing protein</fullName>
    </recommendedName>
</protein>
<feature type="signal peptide" evidence="6">
    <location>
        <begin position="1"/>
        <end position="25"/>
    </location>
</feature>
<reference evidence="8 9" key="1">
    <citation type="journal article" date="2015" name="Environ. Microbiol.">
        <title>Metagenome sequence of Elaphomyces granulatus from sporocarp tissue reveals Ascomycota ectomycorrhizal fingerprints of genome expansion and a Proteobacteria-rich microbiome.</title>
        <authorList>
            <person name="Quandt C.A."/>
            <person name="Kohler A."/>
            <person name="Hesse C.N."/>
            <person name="Sharpton T.J."/>
            <person name="Martin F."/>
            <person name="Spatafora J.W."/>
        </authorList>
    </citation>
    <scope>NUCLEOTIDE SEQUENCE [LARGE SCALE GENOMIC DNA]</scope>
    <source>
        <strain evidence="8 9">OSC145934</strain>
    </source>
</reference>
<gene>
    <name evidence="8" type="ORF">Egran_03591</name>
</gene>
<evidence type="ECO:0000256" key="3">
    <source>
        <dbReference type="ARBA" id="ARBA00022723"/>
    </source>
</evidence>
<dbReference type="PANTHER" id="PTHR43808:SF8">
    <property type="entry name" value="PEPTIDASE M20 DIMERISATION DOMAIN-CONTAINING PROTEIN"/>
    <property type="match status" value="1"/>
</dbReference>
<dbReference type="Proteomes" id="UP000243515">
    <property type="component" value="Unassembled WGS sequence"/>
</dbReference>
<dbReference type="InterPro" id="IPR050072">
    <property type="entry name" value="Peptidase_M20A"/>
</dbReference>
<evidence type="ECO:0000313" key="8">
    <source>
        <dbReference type="EMBL" id="OXV08647.1"/>
    </source>
</evidence>
<keyword evidence="6" id="KW-0732">Signal</keyword>
<dbReference type="GO" id="GO:0016787">
    <property type="term" value="F:hydrolase activity"/>
    <property type="evidence" value="ECO:0007669"/>
    <property type="project" value="UniProtKB-KW"/>
</dbReference>
<dbReference type="SUPFAM" id="SSF55031">
    <property type="entry name" value="Bacterial exopeptidase dimerisation domain"/>
    <property type="match status" value="1"/>
</dbReference>
<dbReference type="SUPFAM" id="SSF53187">
    <property type="entry name" value="Zn-dependent exopeptidases"/>
    <property type="match status" value="1"/>
</dbReference>
<dbReference type="InterPro" id="IPR001261">
    <property type="entry name" value="ArgE/DapE_CS"/>
</dbReference>
<dbReference type="Pfam" id="PF01546">
    <property type="entry name" value="Peptidase_M20"/>
    <property type="match status" value="1"/>
</dbReference>
<dbReference type="InterPro" id="IPR002933">
    <property type="entry name" value="Peptidase_M20"/>
</dbReference>
<organism evidence="8 9">
    <name type="scientific">Elaphomyces granulatus</name>
    <dbReference type="NCBI Taxonomy" id="519963"/>
    <lineage>
        <taxon>Eukaryota</taxon>
        <taxon>Fungi</taxon>
        <taxon>Dikarya</taxon>
        <taxon>Ascomycota</taxon>
        <taxon>Pezizomycotina</taxon>
        <taxon>Eurotiomycetes</taxon>
        <taxon>Eurotiomycetidae</taxon>
        <taxon>Eurotiales</taxon>
        <taxon>Elaphomycetaceae</taxon>
        <taxon>Elaphomyces</taxon>
    </lineage>
</organism>
<feature type="chain" id="PRO_5013302859" description="Peptidase M20 dimerisation domain-containing protein" evidence="6">
    <location>
        <begin position="26"/>
        <end position="422"/>
    </location>
</feature>
<dbReference type="Gene3D" id="3.40.630.10">
    <property type="entry name" value="Zn peptidases"/>
    <property type="match status" value="1"/>
</dbReference>
<sequence length="422" mass="46013">MKYSLITSFLLGGFAIAITKQPVSSNSQHILVHSTDSHSIPDLEHVIDVSPLLSYHRNIVQIESTTKNEAEVGDFIIQFLQARGFHVEKQIVLTSEAERKGQNNPEYKERFNVYAYPASSRLPRILLTSHIDTVPPFIPYSLNAHVSSQPSFDRDNILISGRGSVDAKACVATQTFAVLEYLQTHPNAPLGLLFVVGEERGGDGMKWFSNSTLNTSPPTFHTVIFGEPTDLALVSGHKGLLAFKITSRGLAAHSGYPWLGRSAKFGKTTLNIGHIEGGVAFNVVPAVAYAEVAVRLAAGTVEEAKEIIRNGVRDATGGNENVTVEFVGDGNGYPPQDLDTDVEGFNITAANYGTDVPNLHIYPDADGNTHGKVKRYLYGPGSIFVAHGDHEGLRLWQLEEAVKGYKKLINAAMERNKVTNYA</sequence>
<dbReference type="InterPro" id="IPR011650">
    <property type="entry name" value="Peptidase_M20_dimer"/>
</dbReference>
<dbReference type="PANTHER" id="PTHR43808">
    <property type="entry name" value="ACETYLORNITHINE DEACETYLASE"/>
    <property type="match status" value="1"/>
</dbReference>
<evidence type="ECO:0000256" key="4">
    <source>
        <dbReference type="ARBA" id="ARBA00022801"/>
    </source>
</evidence>
<keyword evidence="9" id="KW-1185">Reference proteome</keyword>
<dbReference type="OrthoDB" id="3064516at2759"/>
<keyword evidence="4" id="KW-0378">Hydrolase</keyword>
<proteinExistence type="inferred from homology"/>
<name>A0A232LXV6_9EURO</name>
<dbReference type="Gene3D" id="3.30.70.360">
    <property type="match status" value="1"/>
</dbReference>
<keyword evidence="3" id="KW-0479">Metal-binding</keyword>
<dbReference type="InterPro" id="IPR036264">
    <property type="entry name" value="Bact_exopeptidase_dim_dom"/>
</dbReference>
<accession>A0A232LXV6</accession>
<dbReference type="AlphaFoldDB" id="A0A232LXV6"/>
<comment type="caution">
    <text evidence="8">The sequence shown here is derived from an EMBL/GenBank/DDBJ whole genome shotgun (WGS) entry which is preliminary data.</text>
</comment>
<dbReference type="Pfam" id="PF07687">
    <property type="entry name" value="M20_dimer"/>
    <property type="match status" value="1"/>
</dbReference>
<evidence type="ECO:0000256" key="2">
    <source>
        <dbReference type="ARBA" id="ARBA00006247"/>
    </source>
</evidence>
<comment type="similarity">
    <text evidence="2">Belongs to the peptidase M20A family.</text>
</comment>
<evidence type="ECO:0000259" key="7">
    <source>
        <dbReference type="Pfam" id="PF07687"/>
    </source>
</evidence>
<dbReference type="GO" id="GO:0046872">
    <property type="term" value="F:metal ion binding"/>
    <property type="evidence" value="ECO:0007669"/>
    <property type="project" value="UniProtKB-KW"/>
</dbReference>
<feature type="domain" description="Peptidase M20 dimerisation" evidence="7">
    <location>
        <begin position="236"/>
        <end position="309"/>
    </location>
</feature>
<evidence type="ECO:0000313" key="9">
    <source>
        <dbReference type="Proteomes" id="UP000243515"/>
    </source>
</evidence>
<comment type="cofactor">
    <cofactor evidence="1">
        <name>Zn(2+)</name>
        <dbReference type="ChEBI" id="CHEBI:29105"/>
    </cofactor>
</comment>
<evidence type="ECO:0000256" key="1">
    <source>
        <dbReference type="ARBA" id="ARBA00001947"/>
    </source>
</evidence>
<dbReference type="EMBL" id="NPHW01003975">
    <property type="protein sequence ID" value="OXV08647.1"/>
    <property type="molecule type" value="Genomic_DNA"/>
</dbReference>
<evidence type="ECO:0000256" key="5">
    <source>
        <dbReference type="ARBA" id="ARBA00022833"/>
    </source>
</evidence>
<dbReference type="PROSITE" id="PS00758">
    <property type="entry name" value="ARGE_DAPE_CPG2_1"/>
    <property type="match status" value="1"/>
</dbReference>
<keyword evidence="5" id="KW-0862">Zinc</keyword>
<dbReference type="CDD" id="cd05652">
    <property type="entry name" value="M20_ArgE_DapE-like_fungal"/>
    <property type="match status" value="1"/>
</dbReference>